<dbReference type="PANTHER" id="PTHR44163">
    <property type="entry name" value="U3 SMALL NUCLEOLAR RNA-ASSOCIATED PROTEIN 4 HOMOLOG"/>
    <property type="match status" value="1"/>
</dbReference>
<accession>D7FV94</accession>
<name>D7FV94_ECTSI</name>
<dbReference type="STRING" id="2880.D7FV94"/>
<sequence length="823" mass="87717">MGDGEHRMAVNLSKLQVWTPQAVHALATRPDSKVVAVGREDGDVELTVPSEGYRVEARVPGQKNKGLRSLAWIGGTGGDGGVEGDDEGSTAIARLFGCGLDGTVFEVDLLRLCYKNVRDAYGGAAWCMRPAAPLGLLAVGCEDGSVRLFSTEGGGVEYKRSFPSTGSRVLCLAWGPANDVIFAGCLDSMIHCLDATTGQTLFDMRLERGRKEDAIVWALEALSDGTVVSGDSCGRVQVWDGLTGTQLQSLTTHEADVLCLCVAEGETELFASGCDGKVVSMEKRQAVSALPSDMEDAMDDGQTPARMRQGWEWTVGSMRREHTHDVKALAIHEQSLDERTKGGGVGVARKGPVLVSGGVDASLSLYSVPGFKTQGPRPMEPLPPVPVAFLARDPRLVLIMHNLSLDLWEVPRHKRSFSAEDLGDLEDGTVLDGSRSDAASGGVGVGGEAPPPVVRLRLEPKTDKGGHLACAAISAAGDLVAVSNTKETKLYRISRVSSSGKALSGKRVRLPGTCSPPAHALAFTRDGRRLVVAAAAGDIRIVDLDAAEEDKGSDPDISKATAGRAGAGARLVHCFEEHVDGVRPGGGDEGALPVSAITLSANGKWLVSCSVSGVVYVFDLVGLRHHWTAPSFSASQRVAGLTSWSPRVLGVRFHSRDDILVCVDSSNAFRLLDVQRRRLAACHDGVEFPQLPSGKGSWGGQGDVRPLSGIAFNPEDPQHCMLLFNHRSVVLMTPRRKIPLNVCVKPTKAKKPRLAEGDRDKAKTGKASGKGAANQSNFRMIRDFSSVVLMDFLGPNELLVLENPWEAVKESLPEVLDRKQYGV</sequence>
<evidence type="ECO:0000256" key="1">
    <source>
        <dbReference type="SAM" id="MobiDB-lite"/>
    </source>
</evidence>
<dbReference type="GO" id="GO:0034455">
    <property type="term" value="C:t-UTP complex"/>
    <property type="evidence" value="ECO:0007669"/>
    <property type="project" value="TreeGrafter"/>
</dbReference>
<dbReference type="AlphaFoldDB" id="D7FV94"/>
<dbReference type="SMART" id="SM00320">
    <property type="entry name" value="WD40"/>
    <property type="match status" value="9"/>
</dbReference>
<reference evidence="3 4" key="1">
    <citation type="journal article" date="2010" name="Nature">
        <title>The Ectocarpus genome and the independent evolution of multicellularity in brown algae.</title>
        <authorList>
            <person name="Cock J.M."/>
            <person name="Sterck L."/>
            <person name="Rouze P."/>
            <person name="Scornet D."/>
            <person name="Allen A.E."/>
            <person name="Amoutzias G."/>
            <person name="Anthouard V."/>
            <person name="Artiguenave F."/>
            <person name="Aury J.M."/>
            <person name="Badger J.H."/>
            <person name="Beszteri B."/>
            <person name="Billiau K."/>
            <person name="Bonnet E."/>
            <person name="Bothwell J.H."/>
            <person name="Bowler C."/>
            <person name="Boyen C."/>
            <person name="Brownlee C."/>
            <person name="Carrano C.J."/>
            <person name="Charrier B."/>
            <person name="Cho G.Y."/>
            <person name="Coelho S.M."/>
            <person name="Collen J."/>
            <person name="Corre E."/>
            <person name="Da Silva C."/>
            <person name="Delage L."/>
            <person name="Delaroque N."/>
            <person name="Dittami S.M."/>
            <person name="Doulbeau S."/>
            <person name="Elias M."/>
            <person name="Farnham G."/>
            <person name="Gachon C.M."/>
            <person name="Gschloessl B."/>
            <person name="Heesch S."/>
            <person name="Jabbari K."/>
            <person name="Jubin C."/>
            <person name="Kawai H."/>
            <person name="Kimura K."/>
            <person name="Kloareg B."/>
            <person name="Kupper F.C."/>
            <person name="Lang D."/>
            <person name="Le Bail A."/>
            <person name="Leblanc C."/>
            <person name="Lerouge P."/>
            <person name="Lohr M."/>
            <person name="Lopez P.J."/>
            <person name="Martens C."/>
            <person name="Maumus F."/>
            <person name="Michel G."/>
            <person name="Miranda-Saavedra D."/>
            <person name="Morales J."/>
            <person name="Moreau H."/>
            <person name="Motomura T."/>
            <person name="Nagasato C."/>
            <person name="Napoli C.A."/>
            <person name="Nelson D.R."/>
            <person name="Nyvall-Collen P."/>
            <person name="Peters A.F."/>
            <person name="Pommier C."/>
            <person name="Potin P."/>
            <person name="Poulain J."/>
            <person name="Quesneville H."/>
            <person name="Read B."/>
            <person name="Rensing S.A."/>
            <person name="Ritter A."/>
            <person name="Rousvoal S."/>
            <person name="Samanta M."/>
            <person name="Samson G."/>
            <person name="Schroeder D.C."/>
            <person name="Segurens B."/>
            <person name="Strittmatter M."/>
            <person name="Tonon T."/>
            <person name="Tregear J.W."/>
            <person name="Valentin K."/>
            <person name="von Dassow P."/>
            <person name="Yamagishi T."/>
            <person name="Van de Peer Y."/>
            <person name="Wincker P."/>
        </authorList>
    </citation>
    <scope>NUCLEOTIDE SEQUENCE [LARGE SCALE GENOMIC DNA]</scope>
    <source>
        <strain evidence="4">Ec32 / CCAP1310/4</strain>
    </source>
</reference>
<dbReference type="InterPro" id="IPR024977">
    <property type="entry name" value="Apc4-like_WD40_dom"/>
</dbReference>
<dbReference type="Pfam" id="PF00400">
    <property type="entry name" value="WD40"/>
    <property type="match status" value="2"/>
</dbReference>
<dbReference type="SUPFAM" id="SSF50978">
    <property type="entry name" value="WD40 repeat-like"/>
    <property type="match status" value="1"/>
</dbReference>
<dbReference type="GO" id="GO:0000462">
    <property type="term" value="P:maturation of SSU-rRNA from tricistronic rRNA transcript (SSU-rRNA, 5.8S rRNA, LSU-rRNA)"/>
    <property type="evidence" value="ECO:0007669"/>
    <property type="project" value="InterPro"/>
</dbReference>
<dbReference type="EMBL" id="FN648475">
    <property type="protein sequence ID" value="CBJ26266.1"/>
    <property type="molecule type" value="Genomic_DNA"/>
</dbReference>
<dbReference type="GO" id="GO:0032040">
    <property type="term" value="C:small-subunit processome"/>
    <property type="evidence" value="ECO:0007669"/>
    <property type="project" value="TreeGrafter"/>
</dbReference>
<dbReference type="GO" id="GO:0030686">
    <property type="term" value="C:90S preribosome"/>
    <property type="evidence" value="ECO:0007669"/>
    <property type="project" value="InterPro"/>
</dbReference>
<dbReference type="OMA" id="STYITEW"/>
<protein>
    <recommendedName>
        <fullName evidence="2">Anaphase-promoting complex subunit 4-like WD40 domain-containing protein</fullName>
    </recommendedName>
</protein>
<dbReference type="OrthoDB" id="8883818at2759"/>
<dbReference type="Pfam" id="PF12894">
    <property type="entry name" value="ANAPC4_WD40"/>
    <property type="match status" value="1"/>
</dbReference>
<evidence type="ECO:0000259" key="2">
    <source>
        <dbReference type="Pfam" id="PF12894"/>
    </source>
</evidence>
<feature type="compositionally biased region" description="Basic and acidic residues" evidence="1">
    <location>
        <begin position="753"/>
        <end position="763"/>
    </location>
</feature>
<dbReference type="GO" id="GO:0003723">
    <property type="term" value="F:RNA binding"/>
    <property type="evidence" value="ECO:0007669"/>
    <property type="project" value="TreeGrafter"/>
</dbReference>
<dbReference type="SUPFAM" id="SSF50960">
    <property type="entry name" value="TolB, C-terminal domain"/>
    <property type="match status" value="1"/>
</dbReference>
<dbReference type="PANTHER" id="PTHR44163:SF1">
    <property type="entry name" value="U3 SMALL NUCLEOLAR RNA-ASSOCIATED PROTEIN 4 HOMOLOG"/>
    <property type="match status" value="1"/>
</dbReference>
<feature type="domain" description="Anaphase-promoting complex subunit 4-like WD40" evidence="2">
    <location>
        <begin position="136"/>
        <end position="209"/>
    </location>
</feature>
<dbReference type="EMBL" id="FN649742">
    <property type="protein sequence ID" value="CBJ26266.1"/>
    <property type="molecule type" value="Genomic_DNA"/>
</dbReference>
<evidence type="ECO:0000313" key="3">
    <source>
        <dbReference type="EMBL" id="CBJ26266.1"/>
    </source>
</evidence>
<gene>
    <name evidence="3" type="ORF">Esi_0029_0039</name>
</gene>
<dbReference type="Proteomes" id="UP000002630">
    <property type="component" value="Linkage Group LG17"/>
</dbReference>
<dbReference type="InterPro" id="IPR015943">
    <property type="entry name" value="WD40/YVTN_repeat-like_dom_sf"/>
</dbReference>
<dbReference type="InterPro" id="IPR036322">
    <property type="entry name" value="WD40_repeat_dom_sf"/>
</dbReference>
<dbReference type="InterPro" id="IPR001680">
    <property type="entry name" value="WD40_rpt"/>
</dbReference>
<dbReference type="InParanoid" id="D7FV94"/>
<evidence type="ECO:0000313" key="4">
    <source>
        <dbReference type="Proteomes" id="UP000002630"/>
    </source>
</evidence>
<proteinExistence type="predicted"/>
<keyword evidence="4" id="KW-1185">Reference proteome</keyword>
<feature type="region of interest" description="Disordered" evidence="1">
    <location>
        <begin position="749"/>
        <end position="772"/>
    </location>
</feature>
<dbReference type="Gene3D" id="2.130.10.10">
    <property type="entry name" value="YVTN repeat-like/Quinoprotein amine dehydrogenase"/>
    <property type="match status" value="3"/>
</dbReference>
<dbReference type="eggNOG" id="KOG2048">
    <property type="taxonomic scope" value="Eukaryota"/>
</dbReference>
<dbReference type="InterPro" id="IPR046351">
    <property type="entry name" value="UTP4"/>
</dbReference>
<organism evidence="3 4">
    <name type="scientific">Ectocarpus siliculosus</name>
    <name type="common">Brown alga</name>
    <name type="synonym">Conferva siliculosa</name>
    <dbReference type="NCBI Taxonomy" id="2880"/>
    <lineage>
        <taxon>Eukaryota</taxon>
        <taxon>Sar</taxon>
        <taxon>Stramenopiles</taxon>
        <taxon>Ochrophyta</taxon>
        <taxon>PX clade</taxon>
        <taxon>Phaeophyceae</taxon>
        <taxon>Ectocarpales</taxon>
        <taxon>Ectocarpaceae</taxon>
        <taxon>Ectocarpus</taxon>
    </lineage>
</organism>